<feature type="transmembrane region" description="Helical" evidence="1">
    <location>
        <begin position="21"/>
        <end position="39"/>
    </location>
</feature>
<dbReference type="PANTHER" id="PTHR30015">
    <property type="entry name" value="MRR RESTRICTION SYSTEM PROTEIN"/>
    <property type="match status" value="1"/>
</dbReference>
<keyword evidence="1" id="KW-0472">Membrane</keyword>
<protein>
    <submittedName>
        <fullName evidence="4">Restriction endonuclease</fullName>
        <ecNumber evidence="4">3.1.21.-</ecNumber>
    </submittedName>
</protein>
<proteinExistence type="predicted"/>
<keyword evidence="1" id="KW-0812">Transmembrane</keyword>
<keyword evidence="4" id="KW-0540">Nuclease</keyword>
<dbReference type="Proteomes" id="UP001334732">
    <property type="component" value="Chromosome"/>
</dbReference>
<dbReference type="GO" id="GO:0004519">
    <property type="term" value="F:endonuclease activity"/>
    <property type="evidence" value="ECO:0007669"/>
    <property type="project" value="UniProtKB-KW"/>
</dbReference>
<evidence type="ECO:0000259" key="3">
    <source>
        <dbReference type="Pfam" id="PF04471"/>
    </source>
</evidence>
<feature type="domain" description="DNA topoisomerase type IA zn finger" evidence="2">
    <location>
        <begin position="241"/>
        <end position="276"/>
    </location>
</feature>
<evidence type="ECO:0000313" key="4">
    <source>
        <dbReference type="EMBL" id="WRS40680.1"/>
    </source>
</evidence>
<keyword evidence="4" id="KW-0378">Hydrolase</keyword>
<evidence type="ECO:0000259" key="2">
    <source>
        <dbReference type="Pfam" id="PF01396"/>
    </source>
</evidence>
<dbReference type="PANTHER" id="PTHR30015:SF7">
    <property type="entry name" value="TYPE IV METHYL-DIRECTED RESTRICTION ENZYME ECOKMRR"/>
    <property type="match status" value="1"/>
</dbReference>
<keyword evidence="5" id="KW-1185">Reference proteome</keyword>
<dbReference type="Pfam" id="PF04471">
    <property type="entry name" value="Mrr_cat"/>
    <property type="match status" value="1"/>
</dbReference>
<dbReference type="EMBL" id="CP141769">
    <property type="protein sequence ID" value="WRS40680.1"/>
    <property type="molecule type" value="Genomic_DNA"/>
</dbReference>
<dbReference type="Pfam" id="PF01396">
    <property type="entry name" value="Zn_ribbon_Top1"/>
    <property type="match status" value="1"/>
</dbReference>
<dbReference type="InterPro" id="IPR013498">
    <property type="entry name" value="Topo_IA_Znf"/>
</dbReference>
<name>A0ABZ1CMR0_9PROT</name>
<dbReference type="InterPro" id="IPR011335">
    <property type="entry name" value="Restrct_endonuc-II-like"/>
</dbReference>
<dbReference type="SUPFAM" id="SSF57783">
    <property type="entry name" value="Zinc beta-ribbon"/>
    <property type="match status" value="1"/>
</dbReference>
<dbReference type="EC" id="3.1.21.-" evidence="4"/>
<keyword evidence="4" id="KW-0255">Endonuclease</keyword>
<dbReference type="RefSeq" id="WP_324781194.1">
    <property type="nucleotide sequence ID" value="NZ_CP141769.1"/>
</dbReference>
<dbReference type="InterPro" id="IPR011856">
    <property type="entry name" value="tRNA_endonuc-like_dom_sf"/>
</dbReference>
<organism evidence="4 5">
    <name type="scientific">Thiobacillus sedimenti</name>
    <dbReference type="NCBI Taxonomy" id="3110231"/>
    <lineage>
        <taxon>Bacteria</taxon>
        <taxon>Pseudomonadati</taxon>
        <taxon>Pseudomonadota</taxon>
        <taxon>Betaproteobacteria</taxon>
        <taxon>Nitrosomonadales</taxon>
        <taxon>Thiobacillaceae</taxon>
        <taxon>Thiobacillus</taxon>
    </lineage>
</organism>
<dbReference type="Gene3D" id="3.40.1350.10">
    <property type="match status" value="1"/>
</dbReference>
<feature type="transmembrane region" description="Helical" evidence="1">
    <location>
        <begin position="59"/>
        <end position="85"/>
    </location>
</feature>
<gene>
    <name evidence="4" type="ORF">VA613_07310</name>
</gene>
<dbReference type="GO" id="GO:0016787">
    <property type="term" value="F:hydrolase activity"/>
    <property type="evidence" value="ECO:0007669"/>
    <property type="project" value="UniProtKB-KW"/>
</dbReference>
<feature type="domain" description="Restriction endonuclease type IV Mrr" evidence="3">
    <location>
        <begin position="106"/>
        <end position="217"/>
    </location>
</feature>
<dbReference type="SUPFAM" id="SSF52980">
    <property type="entry name" value="Restriction endonuclease-like"/>
    <property type="match status" value="1"/>
</dbReference>
<dbReference type="Gene3D" id="3.30.65.10">
    <property type="entry name" value="Bacterial Topoisomerase I, domain 1"/>
    <property type="match status" value="1"/>
</dbReference>
<dbReference type="InterPro" id="IPR007560">
    <property type="entry name" value="Restrct_endonuc_IV_Mrr"/>
</dbReference>
<evidence type="ECO:0000256" key="1">
    <source>
        <dbReference type="SAM" id="Phobius"/>
    </source>
</evidence>
<sequence>MARLKHSLVEGIIELTSKLPWWAGVALAIAAYLWLHNVASTDVTIVAQPGQMGKSAVSAAFQSLAVFGQYLLPLAFLVGAAVSAYGRYRRRALHEQVAASPDAGALNAMSWRQFESVVGEAFRRKGYSVAEKGGGGADGGIDLVLKKQGETFLAQCKQWRAVKVGVNIVRELYGVMAARGATGGFVVTSGVFTDEARAFAKGRNIELMDGKALHALIAGVKPPPKFFRDPLSVMTTGAPFCPECQSRMVKRKAKRGANAGQEFWGCTRYPDCKGTRAA</sequence>
<keyword evidence="1" id="KW-1133">Transmembrane helix</keyword>
<evidence type="ECO:0000313" key="5">
    <source>
        <dbReference type="Proteomes" id="UP001334732"/>
    </source>
</evidence>
<reference evidence="4 5" key="1">
    <citation type="submission" date="2023-12" db="EMBL/GenBank/DDBJ databases">
        <title>Thiobacillus sedimentum sp. nov., a chemolithoautotrophic sulfur-oxidizing bacterium isolated from freshwater sediment.</title>
        <authorList>
            <person name="Luo J."/>
            <person name="Dai C."/>
        </authorList>
    </citation>
    <scope>NUCLEOTIDE SEQUENCE [LARGE SCALE GENOMIC DNA]</scope>
    <source>
        <strain evidence="4 5">SCUT-2</strain>
    </source>
</reference>
<dbReference type="InterPro" id="IPR052906">
    <property type="entry name" value="Type_IV_Methyl-Rstrct_Enzyme"/>
</dbReference>
<accession>A0ABZ1CMR0</accession>